<gene>
    <name evidence="2" type="ORF">SLS58_002941</name>
</gene>
<evidence type="ECO:0000313" key="2">
    <source>
        <dbReference type="EMBL" id="KAL1647170.1"/>
    </source>
</evidence>
<keyword evidence="3" id="KW-1185">Reference proteome</keyword>
<proteinExistence type="predicted"/>
<feature type="region of interest" description="Disordered" evidence="1">
    <location>
        <begin position="136"/>
        <end position="217"/>
    </location>
</feature>
<dbReference type="Proteomes" id="UP001521184">
    <property type="component" value="Unassembled WGS sequence"/>
</dbReference>
<dbReference type="EMBL" id="JAKEKT020000013">
    <property type="protein sequence ID" value="KAL1647170.1"/>
    <property type="molecule type" value="Genomic_DNA"/>
</dbReference>
<comment type="caution">
    <text evidence="2">The sequence shown here is derived from an EMBL/GenBank/DDBJ whole genome shotgun (WGS) entry which is preliminary data.</text>
</comment>
<protein>
    <submittedName>
        <fullName evidence="2">Uncharacterized protein</fullName>
    </submittedName>
</protein>
<accession>A0ABR3TY12</accession>
<evidence type="ECO:0000313" key="3">
    <source>
        <dbReference type="Proteomes" id="UP001521184"/>
    </source>
</evidence>
<feature type="compositionally biased region" description="Basic residues" evidence="1">
    <location>
        <begin position="186"/>
        <end position="209"/>
    </location>
</feature>
<reference evidence="2 3" key="1">
    <citation type="journal article" date="2023" name="Plant Dis.">
        <title>First Report of Diplodia intermedia Causing Canker and Dieback Diseases on Apple Trees in Canada.</title>
        <authorList>
            <person name="Ellouze W."/>
            <person name="Ilyukhin E."/>
            <person name="Sulman M."/>
            <person name="Ali S."/>
        </authorList>
    </citation>
    <scope>NUCLEOTIDE SEQUENCE [LARGE SCALE GENOMIC DNA]</scope>
    <source>
        <strain evidence="2 3">M45-28</strain>
    </source>
</reference>
<feature type="compositionally biased region" description="Low complexity" evidence="1">
    <location>
        <begin position="171"/>
        <end position="183"/>
    </location>
</feature>
<sequence length="217" mass="24072">MATTTSTLQLAPPPHDRVAKIKKAFEAIGDELCNDMRSFSTALCGRMDGLSGKLDHLSDNIRSNSDELHKSTTELLSNIEAFVKESHANHIEFLAEYRRLKTAAMEEERADAQALHKNIHEGFISIAPLSRTARRLDDAHPDDGHSDDAHPNAGRPDRAHPGRALDHRARSNPAPSARAYASPGHHSNKRARSAVTKSRKPIPRKRRQAAARLSLHW</sequence>
<evidence type="ECO:0000256" key="1">
    <source>
        <dbReference type="SAM" id="MobiDB-lite"/>
    </source>
</evidence>
<name>A0ABR3TY12_9PEZI</name>
<feature type="compositionally biased region" description="Basic and acidic residues" evidence="1">
    <location>
        <begin position="136"/>
        <end position="169"/>
    </location>
</feature>
<organism evidence="2 3">
    <name type="scientific">Diplodia intermedia</name>
    <dbReference type="NCBI Taxonomy" id="856260"/>
    <lineage>
        <taxon>Eukaryota</taxon>
        <taxon>Fungi</taxon>
        <taxon>Dikarya</taxon>
        <taxon>Ascomycota</taxon>
        <taxon>Pezizomycotina</taxon>
        <taxon>Dothideomycetes</taxon>
        <taxon>Dothideomycetes incertae sedis</taxon>
        <taxon>Botryosphaeriales</taxon>
        <taxon>Botryosphaeriaceae</taxon>
        <taxon>Diplodia</taxon>
    </lineage>
</organism>